<name>A0A1M6Y1U2_SELRU</name>
<dbReference type="NCBIfam" id="NF005501">
    <property type="entry name" value="PRK07116.1"/>
    <property type="match status" value="1"/>
</dbReference>
<accession>A0A1M6Y1U2</accession>
<dbReference type="PANTHER" id="PTHR39201:SF1">
    <property type="entry name" value="FLAVODOXIN-LIKE DOMAIN-CONTAINING PROTEIN"/>
    <property type="match status" value="1"/>
</dbReference>
<dbReference type="EMBL" id="FRBC01000052">
    <property type="protein sequence ID" value="SHL12138.1"/>
    <property type="molecule type" value="Genomic_DNA"/>
</dbReference>
<feature type="domain" description="Flavodoxin-like" evidence="1">
    <location>
        <begin position="3"/>
        <end position="157"/>
    </location>
</feature>
<dbReference type="OrthoDB" id="9806505at2"/>
<sequence>MSKKLVAYFSASGVTAKAAKNLAEAAGADLFEIKPEVPYTQADLDWHDKNSRSSVEMRDSKSRPQIAAGDAKVADYDVIFVGFPIWWYVAPTIINTFLESYDFASKTIILFATSGGSGFGKAVEGLKGSVADSTVIREGKLMNGNPSVDGLKKWVESL</sequence>
<organism evidence="2 3">
    <name type="scientific">Selenomonas ruminantium</name>
    <dbReference type="NCBI Taxonomy" id="971"/>
    <lineage>
        <taxon>Bacteria</taxon>
        <taxon>Bacillati</taxon>
        <taxon>Bacillota</taxon>
        <taxon>Negativicutes</taxon>
        <taxon>Selenomonadales</taxon>
        <taxon>Selenomonadaceae</taxon>
        <taxon>Selenomonas</taxon>
    </lineage>
</organism>
<dbReference type="GO" id="GO:0010181">
    <property type="term" value="F:FMN binding"/>
    <property type="evidence" value="ECO:0007669"/>
    <property type="project" value="InterPro"/>
</dbReference>
<proteinExistence type="predicted"/>
<dbReference type="Gene3D" id="3.40.50.360">
    <property type="match status" value="1"/>
</dbReference>
<dbReference type="GO" id="GO:0016651">
    <property type="term" value="F:oxidoreductase activity, acting on NAD(P)H"/>
    <property type="evidence" value="ECO:0007669"/>
    <property type="project" value="UniProtKB-ARBA"/>
</dbReference>
<protein>
    <submittedName>
        <fullName evidence="2">Flavodoxin</fullName>
    </submittedName>
</protein>
<dbReference type="InterPro" id="IPR029039">
    <property type="entry name" value="Flavoprotein-like_sf"/>
</dbReference>
<dbReference type="RefSeq" id="WP_073093038.1">
    <property type="nucleotide sequence ID" value="NZ_FRBC01000052.1"/>
</dbReference>
<evidence type="ECO:0000313" key="2">
    <source>
        <dbReference type="EMBL" id="SHL12138.1"/>
    </source>
</evidence>
<dbReference type="Pfam" id="PF12682">
    <property type="entry name" value="Flavodoxin_4"/>
    <property type="match status" value="1"/>
</dbReference>
<gene>
    <name evidence="2" type="ORF">SAMN05216582_1524</name>
</gene>
<evidence type="ECO:0000313" key="3">
    <source>
        <dbReference type="Proteomes" id="UP000184263"/>
    </source>
</evidence>
<dbReference type="AlphaFoldDB" id="A0A1M6Y1U2"/>
<dbReference type="InterPro" id="IPR008254">
    <property type="entry name" value="Flavodoxin/NO_synth"/>
</dbReference>
<dbReference type="PANTHER" id="PTHR39201">
    <property type="entry name" value="EXPORTED PROTEIN-RELATED"/>
    <property type="match status" value="1"/>
</dbReference>
<dbReference type="Proteomes" id="UP000184263">
    <property type="component" value="Unassembled WGS sequence"/>
</dbReference>
<dbReference type="SUPFAM" id="SSF52218">
    <property type="entry name" value="Flavoproteins"/>
    <property type="match status" value="1"/>
</dbReference>
<reference evidence="2 3" key="1">
    <citation type="submission" date="2016-11" db="EMBL/GenBank/DDBJ databases">
        <authorList>
            <person name="Jaros S."/>
            <person name="Januszkiewicz K."/>
            <person name="Wedrychowicz H."/>
        </authorList>
    </citation>
    <scope>NUCLEOTIDE SEQUENCE [LARGE SCALE GENOMIC DNA]</scope>
    <source>
        <strain evidence="2 3">HD4</strain>
    </source>
</reference>
<evidence type="ECO:0000259" key="1">
    <source>
        <dbReference type="Pfam" id="PF12682"/>
    </source>
</evidence>